<name>A0ABU9HNT0_9FLAO</name>
<reference evidence="1 2" key="1">
    <citation type="submission" date="2024-04" db="EMBL/GenBank/DDBJ databases">
        <title>Flavobacterium sp. DGU99 16S ribosomal RNA gene Genome sequencing and assembly.</title>
        <authorList>
            <person name="Park S."/>
        </authorList>
    </citation>
    <scope>NUCLEOTIDE SEQUENCE [LARGE SCALE GENOMIC DNA]</scope>
    <source>
        <strain evidence="1 2">DGU99</strain>
    </source>
</reference>
<sequence>MKSLFSIVLSILLLLPSLGSFFVYTSFKLQQDEIAKTICVQRKLVDNTCNGRCELQKSLKKYEDNEKRMQNNLDSKVDLVYIQNTFIAKDWEVTERNFSPRPNFYSLEKKTISVSLSSFRPPSFLV</sequence>
<protein>
    <submittedName>
        <fullName evidence="1">Uncharacterized protein</fullName>
    </submittedName>
</protein>
<dbReference type="Proteomes" id="UP001398556">
    <property type="component" value="Unassembled WGS sequence"/>
</dbReference>
<gene>
    <name evidence="1" type="ORF">AAEO59_12140</name>
</gene>
<comment type="caution">
    <text evidence="1">The sequence shown here is derived from an EMBL/GenBank/DDBJ whole genome shotgun (WGS) entry which is preliminary data.</text>
</comment>
<organism evidence="1 2">
    <name type="scientific">Flavobacterium flavipallidum</name>
    <dbReference type="NCBI Taxonomy" id="3139140"/>
    <lineage>
        <taxon>Bacteria</taxon>
        <taxon>Pseudomonadati</taxon>
        <taxon>Bacteroidota</taxon>
        <taxon>Flavobacteriia</taxon>
        <taxon>Flavobacteriales</taxon>
        <taxon>Flavobacteriaceae</taxon>
        <taxon>Flavobacterium</taxon>
    </lineage>
</organism>
<accession>A0ABU9HNT0</accession>
<evidence type="ECO:0000313" key="2">
    <source>
        <dbReference type="Proteomes" id="UP001398556"/>
    </source>
</evidence>
<evidence type="ECO:0000313" key="1">
    <source>
        <dbReference type="EMBL" id="MEL1241801.1"/>
    </source>
</evidence>
<dbReference type="RefSeq" id="WP_341701010.1">
    <property type="nucleotide sequence ID" value="NZ_JBBYHU010000026.1"/>
</dbReference>
<keyword evidence="2" id="KW-1185">Reference proteome</keyword>
<proteinExistence type="predicted"/>
<dbReference type="EMBL" id="JBBYHU010000026">
    <property type="protein sequence ID" value="MEL1241801.1"/>
    <property type="molecule type" value="Genomic_DNA"/>
</dbReference>